<sequence>MANLRNFFNEISGNNRIFTGEDIGQMSGDEFAKNEKAIRHQWGSVGIPSEHELSGSDDVVYVRAYTRGDGTKVSAYYRSKGGRGGNIDGSVGTIESAGGTSNINQAVTDVTDVFNILSGFIPEGLLGNVGSFLGDYYENLTNISHKNGNPTGAAAGVNGDEKPNLGDNLQESIYNSLGTLTTGSVAKANMNNAIHDMAASKKNPFAKIITRDNIKNSELNKLLDNIGVPKNSRGSFYTGDSSQSKQLSESKQINDFIKNNYEKIRNNEIKNAPVHFNSLILRGADNYAGIQHAIIHNPKIDNDGNFSGMIVDYYDFTHRTGLHPGNIPNNWGYSMQQRGLLENQFNIYFLYKKLK</sequence>
<reference evidence="1" key="1">
    <citation type="journal article" date="2020" name="J. ISSAAS">
        <title>Lactobacilli and other gastrointestinal microbiota of Peromyscus leucopus, reservoir host for agents of Lyme disease and other zoonoses in North America.</title>
        <authorList>
            <person name="Milovic A."/>
            <person name="Bassam K."/>
            <person name="Shao H."/>
            <person name="Chatzistamou I."/>
            <person name="Tufts D.M."/>
            <person name="Diuk-Wasser M."/>
            <person name="Barbour A.G."/>
        </authorList>
    </citation>
    <scope>NUCLEOTIDE SEQUENCE</scope>
    <source>
        <strain evidence="1">LL20</strain>
    </source>
</reference>
<accession>A0A650F2F5</accession>
<gene>
    <name evidence="1" type="ORF">Melaina855_2220</name>
</gene>
<evidence type="ECO:0000313" key="1">
    <source>
        <dbReference type="EMBL" id="QGT49835.1"/>
    </source>
</evidence>
<organism evidence="1">
    <name type="scientific">uncultured Candidatus Melainabacteria bacterium</name>
    <dbReference type="NCBI Taxonomy" id="2682970"/>
    <lineage>
        <taxon>Bacteria</taxon>
        <taxon>Bacillati</taxon>
        <taxon>Candidatus Melainabacteria</taxon>
        <taxon>environmental samples</taxon>
    </lineage>
</organism>
<name>A0A650F2F5_9BACT</name>
<proteinExistence type="predicted"/>
<protein>
    <submittedName>
        <fullName evidence="1">Uncharacterized protein</fullName>
    </submittedName>
</protein>
<dbReference type="EMBL" id="MN577570">
    <property type="protein sequence ID" value="QGT49835.1"/>
    <property type="molecule type" value="Genomic_DNA"/>
</dbReference>
<dbReference type="AlphaFoldDB" id="A0A650F2F5"/>